<dbReference type="AlphaFoldDB" id="A0A409Y161"/>
<dbReference type="GO" id="GO:0008270">
    <property type="term" value="F:zinc ion binding"/>
    <property type="evidence" value="ECO:0007669"/>
    <property type="project" value="UniProtKB-KW"/>
</dbReference>
<feature type="region of interest" description="Disordered" evidence="2">
    <location>
        <begin position="140"/>
        <end position="246"/>
    </location>
</feature>
<keyword evidence="5" id="KW-1185">Reference proteome</keyword>
<feature type="compositionally biased region" description="Polar residues" evidence="2">
    <location>
        <begin position="167"/>
        <end position="192"/>
    </location>
</feature>
<feature type="compositionally biased region" description="Polar residues" evidence="2">
    <location>
        <begin position="201"/>
        <end position="211"/>
    </location>
</feature>
<sequence>MDAFGTNHYSQPPQYSYDFEGYFGPLHVQRDSPYTSYGQGLVYSGASSSSYPQQFPYPHAPCYEPNGTHAESDFALNHAGPSNSPVYPYAQGGMDSSYHAGLGSWSPQLLSDGTGMRPSSPTVDDGHQQWTIHDSHVSLQSYPTNDQFPNSNPSYHSGYASMPPVNPSTSASDHIQFQSPNASSSQWQSPHSTPLFDYDNNAIQLPNQMPQRQPDRQRSEVLSEGETEVATASPPPENPDSSVYSPPPDKLRVCLYDGCKRIFDSVEKICEHLHLPEPRGHGISRSKAKSQAKACLWSDCGTPIQGSAFFQHIVYKHLKIRPQCTMCGQDCYRKDKLIEHMRKRHGNQARSQGVVRAHTKKVRRVPY</sequence>
<feature type="compositionally biased region" description="Polar residues" evidence="2">
    <location>
        <begin position="140"/>
        <end position="155"/>
    </location>
</feature>
<keyword evidence="1" id="KW-0863">Zinc-finger</keyword>
<accession>A0A409Y161</accession>
<proteinExistence type="predicted"/>
<feature type="region of interest" description="Disordered" evidence="2">
    <location>
        <begin position="109"/>
        <end position="128"/>
    </location>
</feature>
<evidence type="ECO:0000313" key="4">
    <source>
        <dbReference type="EMBL" id="PPQ96739.1"/>
    </source>
</evidence>
<organism evidence="4 5">
    <name type="scientific">Gymnopilus dilepis</name>
    <dbReference type="NCBI Taxonomy" id="231916"/>
    <lineage>
        <taxon>Eukaryota</taxon>
        <taxon>Fungi</taxon>
        <taxon>Dikarya</taxon>
        <taxon>Basidiomycota</taxon>
        <taxon>Agaricomycotina</taxon>
        <taxon>Agaricomycetes</taxon>
        <taxon>Agaricomycetidae</taxon>
        <taxon>Agaricales</taxon>
        <taxon>Agaricineae</taxon>
        <taxon>Hymenogastraceae</taxon>
        <taxon>Gymnopilus</taxon>
    </lineage>
</organism>
<dbReference type="PROSITE" id="PS00028">
    <property type="entry name" value="ZINC_FINGER_C2H2_1"/>
    <property type="match status" value="1"/>
</dbReference>
<feature type="domain" description="C2H2-type" evidence="3">
    <location>
        <begin position="322"/>
        <end position="350"/>
    </location>
</feature>
<dbReference type="PROSITE" id="PS50157">
    <property type="entry name" value="ZINC_FINGER_C2H2_2"/>
    <property type="match status" value="1"/>
</dbReference>
<protein>
    <recommendedName>
        <fullName evidence="3">C2H2-type domain-containing protein</fullName>
    </recommendedName>
</protein>
<dbReference type="EMBL" id="NHYE01001333">
    <property type="protein sequence ID" value="PPQ96739.1"/>
    <property type="molecule type" value="Genomic_DNA"/>
</dbReference>
<name>A0A409Y161_9AGAR</name>
<reference evidence="4 5" key="1">
    <citation type="journal article" date="2018" name="Evol. Lett.">
        <title>Horizontal gene cluster transfer increased hallucinogenic mushroom diversity.</title>
        <authorList>
            <person name="Reynolds H.T."/>
            <person name="Vijayakumar V."/>
            <person name="Gluck-Thaler E."/>
            <person name="Korotkin H.B."/>
            <person name="Matheny P.B."/>
            <person name="Slot J.C."/>
        </authorList>
    </citation>
    <scope>NUCLEOTIDE SEQUENCE [LARGE SCALE GENOMIC DNA]</scope>
    <source>
        <strain evidence="4 5">SRW20</strain>
    </source>
</reference>
<evidence type="ECO:0000259" key="3">
    <source>
        <dbReference type="PROSITE" id="PS50157"/>
    </source>
</evidence>
<gene>
    <name evidence="4" type="ORF">CVT26_010222</name>
</gene>
<keyword evidence="1" id="KW-0862">Zinc</keyword>
<dbReference type="InParanoid" id="A0A409Y161"/>
<dbReference type="InterPro" id="IPR013087">
    <property type="entry name" value="Znf_C2H2_type"/>
</dbReference>
<dbReference type="OrthoDB" id="2647604at2759"/>
<evidence type="ECO:0000313" key="5">
    <source>
        <dbReference type="Proteomes" id="UP000284706"/>
    </source>
</evidence>
<comment type="caution">
    <text evidence="4">The sequence shown here is derived from an EMBL/GenBank/DDBJ whole genome shotgun (WGS) entry which is preliminary data.</text>
</comment>
<evidence type="ECO:0000256" key="1">
    <source>
        <dbReference type="PROSITE-ProRule" id="PRU00042"/>
    </source>
</evidence>
<dbReference type="Proteomes" id="UP000284706">
    <property type="component" value="Unassembled WGS sequence"/>
</dbReference>
<evidence type="ECO:0000256" key="2">
    <source>
        <dbReference type="SAM" id="MobiDB-lite"/>
    </source>
</evidence>
<keyword evidence="1" id="KW-0479">Metal-binding</keyword>